<dbReference type="Pfam" id="PF13426">
    <property type="entry name" value="PAS_9"/>
    <property type="match status" value="1"/>
</dbReference>
<dbReference type="GO" id="GO:0052621">
    <property type="term" value="F:diguanylate cyclase activity"/>
    <property type="evidence" value="ECO:0007669"/>
    <property type="project" value="UniProtKB-EC"/>
</dbReference>
<dbReference type="SUPFAM" id="SSF55781">
    <property type="entry name" value="GAF domain-like"/>
    <property type="match status" value="1"/>
</dbReference>
<dbReference type="GO" id="GO:0006355">
    <property type="term" value="P:regulation of DNA-templated transcription"/>
    <property type="evidence" value="ECO:0007669"/>
    <property type="project" value="InterPro"/>
</dbReference>
<keyword evidence="8" id="KW-1185">Reference proteome</keyword>
<dbReference type="InterPro" id="IPR013767">
    <property type="entry name" value="PAS_fold"/>
</dbReference>
<feature type="domain" description="PAC" evidence="4">
    <location>
        <begin position="456"/>
        <end position="506"/>
    </location>
</feature>
<dbReference type="CDD" id="cd00130">
    <property type="entry name" value="PAS"/>
    <property type="match status" value="1"/>
</dbReference>
<dbReference type="SUPFAM" id="SSF55785">
    <property type="entry name" value="PYP-like sensor domain (PAS domain)"/>
    <property type="match status" value="1"/>
</dbReference>
<dbReference type="Gene3D" id="3.30.450.20">
    <property type="entry name" value="PAS domain"/>
    <property type="match status" value="1"/>
</dbReference>
<dbReference type="SMART" id="SM00116">
    <property type="entry name" value="CBS"/>
    <property type="match status" value="4"/>
</dbReference>
<dbReference type="PROSITE" id="PS50887">
    <property type="entry name" value="GGDEF"/>
    <property type="match status" value="1"/>
</dbReference>
<dbReference type="OrthoDB" id="9805474at2"/>
<dbReference type="Proteomes" id="UP000189810">
    <property type="component" value="Chromosome I"/>
</dbReference>
<sequence length="828" mass="95728">MNLLGITVKEIIRGEEPQVREDVPLKEAFSVMREKGRGYVLLTRDGRPAGILTERDLVRLINSGVDLRKPAYLYGNKELITCRADRSLWHALYLMLENSIRRLAVVDYENKFLGVITVEDILKVLEDDVFDRDLKVRDIICKRKFTYVNRNTSIKECLRIMDEKNIGALPILENMIPVGIITESDILKNFDDMDLSDSVEKYMSKPVITVEEDKKVYEALKIMEKQKIRRLVVVDNTGKVTGLIAVTDVLRAIGGDFKDFIQKLKHVKDILDIFPEVVLELVDRSFQEQIVIWQNKKAKEILGNLLDKDIKEIFPEIQWIQFYTQLIKEGKIERYKFYVNSSVYEVSASYLPVENKLYTNGKINLLIRDITKEEEQLKSTLRIIENYRRIINSTEDLMIIYEASTGRIKLFNMATLKTLAYTEEELKKMTIFDIIQDDHSIIRNNIERIVREDVVIRGERHYKRAYGDVITVEVVATKVELESTPHILVVARDIRERKKMEEELQESYRRLRLLYDFTLALNVCTSEGEAYNLLAKTLVEKLGVDSLTVYMINPSLNRISGIIHYGQDMQECMETDIDQCKVVLSTQPLVYTPDGLIDCPFSKVPREFSYMCIPVVSSGRIIAVLSMFSKSKDYFGGIVKELIESLVNTFSPFISNLRLIEITRELSIRDPLTNVYNRRFLMEVFEKELERSRREKRQLSVVIFDLDDFKKLNDTHGHIIGDTALKHVTTLVSNSIRAMDLLGRYGGEEFMIILPSTTKEDAVKISERIRKALKTNPLDIGDNRIFISASFGVATFPEDGESVEELLKKADERLYKAKREGKSKVVYR</sequence>
<gene>
    <name evidence="7" type="ORF">SAMN05444391_0910</name>
</gene>
<keyword evidence="3" id="KW-0129">CBS domain</keyword>
<dbReference type="STRING" id="381751.SAMN05444391_0910"/>
<dbReference type="FunFam" id="3.30.70.270:FF:000001">
    <property type="entry name" value="Diguanylate cyclase domain protein"/>
    <property type="match status" value="1"/>
</dbReference>
<reference evidence="7 8" key="1">
    <citation type="submission" date="2016-11" db="EMBL/GenBank/DDBJ databases">
        <authorList>
            <person name="Jaros S."/>
            <person name="Januszkiewicz K."/>
            <person name="Wedrychowicz H."/>
        </authorList>
    </citation>
    <scope>NUCLEOTIDE SEQUENCE [LARGE SCALE GENOMIC DNA]</scope>
    <source>
        <strain evidence="7 8">DSM 19557</strain>
    </source>
</reference>
<dbReference type="SUPFAM" id="SSF55073">
    <property type="entry name" value="Nucleotide cyclase"/>
    <property type="match status" value="1"/>
</dbReference>
<feature type="domain" description="GGDEF" evidence="5">
    <location>
        <begin position="697"/>
        <end position="828"/>
    </location>
</feature>
<dbReference type="PANTHER" id="PTHR45138">
    <property type="entry name" value="REGULATORY COMPONENTS OF SENSORY TRANSDUCTION SYSTEM"/>
    <property type="match status" value="1"/>
</dbReference>
<evidence type="ECO:0000259" key="6">
    <source>
        <dbReference type="PROSITE" id="PS51371"/>
    </source>
</evidence>
<evidence type="ECO:0000313" key="7">
    <source>
        <dbReference type="EMBL" id="SHK40604.1"/>
    </source>
</evidence>
<dbReference type="EC" id="2.7.7.65" evidence="1"/>
<dbReference type="NCBIfam" id="TIGR00229">
    <property type="entry name" value="sensory_box"/>
    <property type="match status" value="1"/>
</dbReference>
<evidence type="ECO:0000256" key="3">
    <source>
        <dbReference type="PROSITE-ProRule" id="PRU00703"/>
    </source>
</evidence>
<dbReference type="Gene3D" id="3.30.70.270">
    <property type="match status" value="1"/>
</dbReference>
<dbReference type="EMBL" id="LT670846">
    <property type="protein sequence ID" value="SHK40604.1"/>
    <property type="molecule type" value="Genomic_DNA"/>
</dbReference>
<dbReference type="Pfam" id="PF00571">
    <property type="entry name" value="CBS"/>
    <property type="match status" value="4"/>
</dbReference>
<feature type="domain" description="CBS" evidence="6">
    <location>
        <begin position="203"/>
        <end position="260"/>
    </location>
</feature>
<organism evidence="7 8">
    <name type="scientific">Thermocrinis minervae</name>
    <dbReference type="NCBI Taxonomy" id="381751"/>
    <lineage>
        <taxon>Bacteria</taxon>
        <taxon>Pseudomonadati</taxon>
        <taxon>Aquificota</taxon>
        <taxon>Aquificia</taxon>
        <taxon>Aquificales</taxon>
        <taxon>Aquificaceae</taxon>
        <taxon>Thermocrinis</taxon>
    </lineage>
</organism>
<dbReference type="InterPro" id="IPR046342">
    <property type="entry name" value="CBS_dom_sf"/>
</dbReference>
<dbReference type="InterPro" id="IPR029787">
    <property type="entry name" value="Nucleotide_cyclase"/>
</dbReference>
<dbReference type="SMART" id="SM00267">
    <property type="entry name" value="GGDEF"/>
    <property type="match status" value="1"/>
</dbReference>
<dbReference type="PROSITE" id="PS51371">
    <property type="entry name" value="CBS"/>
    <property type="match status" value="4"/>
</dbReference>
<dbReference type="InterPro" id="IPR000014">
    <property type="entry name" value="PAS"/>
</dbReference>
<dbReference type="InterPro" id="IPR000160">
    <property type="entry name" value="GGDEF_dom"/>
</dbReference>
<name>A0A1M6S726_9AQUI</name>
<dbReference type="SUPFAM" id="SSF54631">
    <property type="entry name" value="CBS-domain pair"/>
    <property type="match status" value="2"/>
</dbReference>
<dbReference type="InterPro" id="IPR035965">
    <property type="entry name" value="PAS-like_dom_sf"/>
</dbReference>
<dbReference type="CDD" id="cd01949">
    <property type="entry name" value="GGDEF"/>
    <property type="match status" value="1"/>
</dbReference>
<accession>A0A1M6S726</accession>
<comment type="catalytic activity">
    <reaction evidence="2">
        <text>2 GTP = 3',3'-c-di-GMP + 2 diphosphate</text>
        <dbReference type="Rhea" id="RHEA:24898"/>
        <dbReference type="ChEBI" id="CHEBI:33019"/>
        <dbReference type="ChEBI" id="CHEBI:37565"/>
        <dbReference type="ChEBI" id="CHEBI:58805"/>
        <dbReference type="EC" id="2.7.7.65"/>
    </reaction>
</comment>
<dbReference type="NCBIfam" id="TIGR00254">
    <property type="entry name" value="GGDEF"/>
    <property type="match status" value="1"/>
</dbReference>
<dbReference type="InterPro" id="IPR050469">
    <property type="entry name" value="Diguanylate_Cyclase"/>
</dbReference>
<dbReference type="RefSeq" id="WP_079654040.1">
    <property type="nucleotide sequence ID" value="NZ_LT670846.1"/>
</dbReference>
<evidence type="ECO:0000313" key="8">
    <source>
        <dbReference type="Proteomes" id="UP000189810"/>
    </source>
</evidence>
<dbReference type="AlphaFoldDB" id="A0A1M6S726"/>
<dbReference type="Pfam" id="PF00989">
    <property type="entry name" value="PAS"/>
    <property type="match status" value="1"/>
</dbReference>
<proteinExistence type="predicted"/>
<evidence type="ECO:0000256" key="1">
    <source>
        <dbReference type="ARBA" id="ARBA00012528"/>
    </source>
</evidence>
<protein>
    <recommendedName>
        <fullName evidence="1">diguanylate cyclase</fullName>
        <ecNumber evidence="1">2.7.7.65</ecNumber>
    </recommendedName>
</protein>
<dbReference type="InterPro" id="IPR000644">
    <property type="entry name" value="CBS_dom"/>
</dbReference>
<dbReference type="Gene3D" id="3.30.450.40">
    <property type="match status" value="1"/>
</dbReference>
<feature type="domain" description="CBS" evidence="6">
    <location>
        <begin position="141"/>
        <end position="198"/>
    </location>
</feature>
<dbReference type="PROSITE" id="PS50113">
    <property type="entry name" value="PAC"/>
    <property type="match status" value="1"/>
</dbReference>
<dbReference type="InterPro" id="IPR000700">
    <property type="entry name" value="PAS-assoc_C"/>
</dbReference>
<feature type="domain" description="CBS" evidence="6">
    <location>
        <begin position="11"/>
        <end position="67"/>
    </location>
</feature>
<dbReference type="Gene3D" id="3.10.580.10">
    <property type="entry name" value="CBS-domain"/>
    <property type="match status" value="2"/>
</dbReference>
<dbReference type="InterPro" id="IPR043128">
    <property type="entry name" value="Rev_trsase/Diguanyl_cyclase"/>
</dbReference>
<dbReference type="InterPro" id="IPR029016">
    <property type="entry name" value="GAF-like_dom_sf"/>
</dbReference>
<dbReference type="Pfam" id="PF00990">
    <property type="entry name" value="GGDEF"/>
    <property type="match status" value="1"/>
</dbReference>
<feature type="domain" description="CBS" evidence="6">
    <location>
        <begin position="75"/>
        <end position="134"/>
    </location>
</feature>
<evidence type="ECO:0000259" key="4">
    <source>
        <dbReference type="PROSITE" id="PS50113"/>
    </source>
</evidence>
<dbReference type="PANTHER" id="PTHR45138:SF9">
    <property type="entry name" value="DIGUANYLATE CYCLASE DGCM-RELATED"/>
    <property type="match status" value="1"/>
</dbReference>
<evidence type="ECO:0000256" key="2">
    <source>
        <dbReference type="ARBA" id="ARBA00034247"/>
    </source>
</evidence>
<evidence type="ECO:0000259" key="5">
    <source>
        <dbReference type="PROSITE" id="PS50887"/>
    </source>
</evidence>
<dbReference type="SMART" id="SM00091">
    <property type="entry name" value="PAS"/>
    <property type="match status" value="1"/>
</dbReference>